<accession>A0A7J4MVJ8</accession>
<proteinExistence type="predicted"/>
<reference evidence="2" key="1">
    <citation type="journal article" date="2020" name="bioRxiv">
        <title>A rank-normalized archaeal taxonomy based on genome phylogeny resolves widespread incomplete and uneven classifications.</title>
        <authorList>
            <person name="Rinke C."/>
            <person name="Chuvochina M."/>
            <person name="Mussig A.J."/>
            <person name="Chaumeil P.-A."/>
            <person name="Waite D.W."/>
            <person name="Whitman W.B."/>
            <person name="Parks D.H."/>
            <person name="Hugenholtz P."/>
        </authorList>
    </citation>
    <scope>NUCLEOTIDE SEQUENCE [LARGE SCALE GENOMIC DNA]</scope>
</reference>
<name>A0A7J4MVJ8_METTF</name>
<feature type="non-terminal residue" evidence="1">
    <location>
        <position position="41"/>
    </location>
</feature>
<comment type="caution">
    <text evidence="1">The sequence shown here is derived from an EMBL/GenBank/DDBJ whole genome shotgun (WGS) entry which is preliminary data.</text>
</comment>
<evidence type="ECO:0000313" key="2">
    <source>
        <dbReference type="Proteomes" id="UP000538031"/>
    </source>
</evidence>
<sequence length="41" mass="4660">MLHGDWNLNEILTGFIRALELMASLDPELMDITARTLMISL</sequence>
<dbReference type="EMBL" id="DUHT01000035">
    <property type="protein sequence ID" value="HIH64613.1"/>
    <property type="molecule type" value="Genomic_DNA"/>
</dbReference>
<gene>
    <name evidence="1" type="ORF">HA285_03310</name>
</gene>
<dbReference type="AlphaFoldDB" id="A0A7J4MVJ8"/>
<dbReference type="Proteomes" id="UP000538031">
    <property type="component" value="Unassembled WGS sequence"/>
</dbReference>
<organism evidence="1 2">
    <name type="scientific">Methanothermobacter thermautotrophicus</name>
    <name type="common">Methanobacterium thermoformicicum</name>
    <dbReference type="NCBI Taxonomy" id="145262"/>
    <lineage>
        <taxon>Archaea</taxon>
        <taxon>Methanobacteriati</taxon>
        <taxon>Methanobacteriota</taxon>
        <taxon>Methanomada group</taxon>
        <taxon>Methanobacteria</taxon>
        <taxon>Methanobacteriales</taxon>
        <taxon>Methanobacteriaceae</taxon>
        <taxon>Methanothermobacter</taxon>
    </lineage>
</organism>
<evidence type="ECO:0000313" key="1">
    <source>
        <dbReference type="EMBL" id="HIH64613.1"/>
    </source>
</evidence>
<protein>
    <submittedName>
        <fullName evidence="1">ABC transporter permease</fullName>
    </submittedName>
</protein>